<feature type="domain" description="Beta-lactamase-related" evidence="1">
    <location>
        <begin position="22"/>
        <end position="377"/>
    </location>
</feature>
<protein>
    <submittedName>
        <fullName evidence="2">Beta-lactamase family protein</fullName>
    </submittedName>
</protein>
<dbReference type="Pfam" id="PF00144">
    <property type="entry name" value="Beta-lactamase"/>
    <property type="match status" value="1"/>
</dbReference>
<dbReference type="PANTHER" id="PTHR43283">
    <property type="entry name" value="BETA-LACTAMASE-RELATED"/>
    <property type="match status" value="1"/>
</dbReference>
<sequence length="392" mass="42415">MKEERMGSAFEYQPEKLDSMIDSVIEKNLAGRMTSGVVVQVCHDGKTVYARAAGLADIEAGSPMQENTLFRLASISKAFTSLAVAALIQQGKMDFEDPVTKWLPYFTPKLANGSVPVITIRQLLSHMSGLDYRWAQKEDGPYAKAGVSDGLDITGLSLEENLKRLASVPLRFAPGSDWLYSLAPDVLGAVVGKACGTDFQTALSELVLKPLGMTDTAFYVPASEKARVAAPYYLDRGQLTRMSDDQFLTDAEGRYFHFSPQRAFHPSEYPSGGVGLVGTASDLMRLVEAIRTGIAPFAEKALMDLMSVNQLKDGKEARPGIGFCLGWGIVIDPVAADNTPQTIGTLAWGGVYGSKWFADPAKKLSVVTMTTTALDEVVAVDIRNAIYSAFSR</sequence>
<dbReference type="SUPFAM" id="SSF56601">
    <property type="entry name" value="beta-lactamase/transpeptidase-like"/>
    <property type="match status" value="1"/>
</dbReference>
<evidence type="ECO:0000313" key="2">
    <source>
        <dbReference type="EMBL" id="WAV90706.1"/>
    </source>
</evidence>
<dbReference type="RefSeq" id="WP_269315686.1">
    <property type="nucleotide sequence ID" value="NZ_CP098251.1"/>
</dbReference>
<dbReference type="PANTHER" id="PTHR43283:SF3">
    <property type="entry name" value="BETA-LACTAMASE FAMILY PROTEIN (AFU_ORTHOLOGUE AFUA_5G07500)"/>
    <property type="match status" value="1"/>
</dbReference>
<dbReference type="InterPro" id="IPR001466">
    <property type="entry name" value="Beta-lactam-related"/>
</dbReference>
<accession>A0A9E9NSV9</accession>
<dbReference type="Proteomes" id="UP001164819">
    <property type="component" value="Chromosome"/>
</dbReference>
<name>A0A9E9NSV9_9BURK</name>
<dbReference type="InterPro" id="IPR050789">
    <property type="entry name" value="Diverse_Enzym_Activities"/>
</dbReference>
<dbReference type="InterPro" id="IPR012338">
    <property type="entry name" value="Beta-lactam/transpept-like"/>
</dbReference>
<proteinExistence type="predicted"/>
<reference evidence="2" key="1">
    <citation type="journal article" date="2022" name="Front. Microbiol.">
        <title>New perspectives on an old grouping: The genomic and phenotypic variability of Oxalobacter formigenes and the implications for calcium oxalate stone prevention.</title>
        <authorList>
            <person name="Chmiel J.A."/>
            <person name="Carr C."/>
            <person name="Stuivenberg G.A."/>
            <person name="Venema R."/>
            <person name="Chanyi R.M."/>
            <person name="Al K.F."/>
            <person name="Giguere D."/>
            <person name="Say H."/>
            <person name="Akouris P.P."/>
            <person name="Dominguez Romero S.A."/>
            <person name="Kwong A."/>
            <person name="Tai V."/>
            <person name="Koval S.F."/>
            <person name="Razvi H."/>
            <person name="Bjazevic J."/>
            <person name="Burton J.P."/>
        </authorList>
    </citation>
    <scope>NUCLEOTIDE SEQUENCE</scope>
    <source>
        <strain evidence="2">OxK</strain>
    </source>
</reference>
<gene>
    <name evidence="2" type="ORF">NB646_07580</name>
</gene>
<organism evidence="2">
    <name type="scientific">Oxalobacter aliiformigenes</name>
    <dbReference type="NCBI Taxonomy" id="2946593"/>
    <lineage>
        <taxon>Bacteria</taxon>
        <taxon>Pseudomonadati</taxon>
        <taxon>Pseudomonadota</taxon>
        <taxon>Betaproteobacteria</taxon>
        <taxon>Burkholderiales</taxon>
        <taxon>Oxalobacteraceae</taxon>
        <taxon>Oxalobacter</taxon>
    </lineage>
</organism>
<dbReference type="AlphaFoldDB" id="A0A9E9NSV9"/>
<dbReference type="Gene3D" id="3.40.710.10">
    <property type="entry name" value="DD-peptidase/beta-lactamase superfamily"/>
    <property type="match status" value="1"/>
</dbReference>
<evidence type="ECO:0000259" key="1">
    <source>
        <dbReference type="Pfam" id="PF00144"/>
    </source>
</evidence>
<dbReference type="EMBL" id="CP098251">
    <property type="protein sequence ID" value="WAV90706.1"/>
    <property type="molecule type" value="Genomic_DNA"/>
</dbReference>